<evidence type="ECO:0000259" key="1">
    <source>
        <dbReference type="Pfam" id="PF13468"/>
    </source>
</evidence>
<dbReference type="EMBL" id="JBEPMC010000003">
    <property type="protein sequence ID" value="MET3578941.1"/>
    <property type="molecule type" value="Genomic_DNA"/>
</dbReference>
<dbReference type="SUPFAM" id="SSF54593">
    <property type="entry name" value="Glyoxalase/Bleomycin resistance protein/Dihydroxybiphenyl dioxygenase"/>
    <property type="match status" value="1"/>
</dbReference>
<dbReference type="Gene3D" id="3.10.180.10">
    <property type="entry name" value="2,3-Dihydroxybiphenyl 1,2-Dioxygenase, domain 1"/>
    <property type="match status" value="1"/>
</dbReference>
<evidence type="ECO:0000313" key="2">
    <source>
        <dbReference type="EMBL" id="MET3578941.1"/>
    </source>
</evidence>
<evidence type="ECO:0000313" key="3">
    <source>
        <dbReference type="Proteomes" id="UP001549204"/>
    </source>
</evidence>
<proteinExistence type="predicted"/>
<protein>
    <recommendedName>
        <fullName evidence="1">Glyoxalase-like domain-containing protein</fullName>
    </recommendedName>
</protein>
<reference evidence="2 3" key="1">
    <citation type="submission" date="2024-06" db="EMBL/GenBank/DDBJ databases">
        <title>Genomic Encyclopedia of Type Strains, Phase IV (KMG-IV): sequencing the most valuable type-strain genomes for metagenomic binning, comparative biology and taxonomic classification.</title>
        <authorList>
            <person name="Goeker M."/>
        </authorList>
    </citation>
    <scope>NUCLEOTIDE SEQUENCE [LARGE SCALE GENOMIC DNA]</scope>
    <source>
        <strain evidence="2 3">DSM 100022</strain>
    </source>
</reference>
<accession>A0ABV2GKW5</accession>
<dbReference type="InterPro" id="IPR029068">
    <property type="entry name" value="Glyas_Bleomycin-R_OHBP_Dase"/>
</dbReference>
<feature type="domain" description="Glyoxalase-like" evidence="1">
    <location>
        <begin position="3"/>
        <end position="175"/>
    </location>
</feature>
<name>A0ABV2GKW5_9HYPH</name>
<keyword evidence="3" id="KW-1185">Reference proteome</keyword>
<gene>
    <name evidence="2" type="ORF">ABID19_001966</name>
</gene>
<comment type="caution">
    <text evidence="2">The sequence shown here is derived from an EMBL/GenBank/DDBJ whole genome shotgun (WGS) entry which is preliminary data.</text>
</comment>
<dbReference type="InterPro" id="IPR025870">
    <property type="entry name" value="Glyoxalase-like_dom"/>
</dbReference>
<dbReference type="RefSeq" id="WP_354490009.1">
    <property type="nucleotide sequence ID" value="NZ_JBEPMC010000003.1"/>
</dbReference>
<sequence length="205" mass="22141">MKLDHIVWASSSLDSAIAQFAELSGVVADSGGSHPGIGSRNALINLENEIYLAIDGPDPEQSLEGNYGAFLNSLRSPVLWRFAVQTPDLEVARTLLDRRGFETGVKHGGRNAANGERLEWDTLSVASHDLGVGLPIVKTWHTSAHPSASAPPGCRLLELTVFHPRAAELRSLYADFGLDVKVEEAAEPALRATFEGRKRIFSLSS</sequence>
<organism evidence="2 3">
    <name type="scientific">Mesorhizobium robiniae</name>
    <dbReference type="NCBI Taxonomy" id="559315"/>
    <lineage>
        <taxon>Bacteria</taxon>
        <taxon>Pseudomonadati</taxon>
        <taxon>Pseudomonadota</taxon>
        <taxon>Alphaproteobacteria</taxon>
        <taxon>Hyphomicrobiales</taxon>
        <taxon>Phyllobacteriaceae</taxon>
        <taxon>Mesorhizobium</taxon>
    </lineage>
</organism>
<dbReference type="Proteomes" id="UP001549204">
    <property type="component" value="Unassembled WGS sequence"/>
</dbReference>
<dbReference type="Pfam" id="PF13468">
    <property type="entry name" value="Glyoxalase_3"/>
    <property type="match status" value="1"/>
</dbReference>